<feature type="compositionally biased region" description="Basic residues" evidence="1">
    <location>
        <begin position="493"/>
        <end position="504"/>
    </location>
</feature>
<feature type="domain" description="Endonuclease/exonuclease/phosphatase" evidence="2">
    <location>
        <begin position="801"/>
        <end position="948"/>
    </location>
</feature>
<dbReference type="Pfam" id="PF03372">
    <property type="entry name" value="Exo_endo_phos"/>
    <property type="match status" value="1"/>
</dbReference>
<comment type="caution">
    <text evidence="3">The sequence shown here is derived from an EMBL/GenBank/DDBJ whole genome shotgun (WGS) entry which is preliminary data.</text>
</comment>
<dbReference type="PROSITE" id="PS00726">
    <property type="entry name" value="AP_NUCLEASE_F1_1"/>
    <property type="match status" value="1"/>
</dbReference>
<feature type="region of interest" description="Disordered" evidence="1">
    <location>
        <begin position="141"/>
        <end position="160"/>
    </location>
</feature>
<feature type="compositionally biased region" description="Low complexity" evidence="1">
    <location>
        <begin position="693"/>
        <end position="703"/>
    </location>
</feature>
<dbReference type="PANTHER" id="PTHR33273">
    <property type="entry name" value="DOMAIN-CONTAINING PROTEIN, PUTATIVE-RELATED"/>
    <property type="match status" value="1"/>
</dbReference>
<feature type="region of interest" description="Disordered" evidence="1">
    <location>
        <begin position="455"/>
        <end position="552"/>
    </location>
</feature>
<gene>
    <name evidence="3" type="ORF">NQ317_018105</name>
</gene>
<dbReference type="PANTHER" id="PTHR33273:SF2">
    <property type="entry name" value="ENDONUCLEASE_EXONUCLEASE_PHOSPHATASE DOMAIN-CONTAINING PROTEIN"/>
    <property type="match status" value="1"/>
</dbReference>
<dbReference type="InterPro" id="IPR036691">
    <property type="entry name" value="Endo/exonu/phosph_ase_sf"/>
</dbReference>
<dbReference type="SUPFAM" id="SSF56219">
    <property type="entry name" value="DNase I-like"/>
    <property type="match status" value="1"/>
</dbReference>
<evidence type="ECO:0000259" key="2">
    <source>
        <dbReference type="Pfam" id="PF03372"/>
    </source>
</evidence>
<accession>A0ABQ9JBL0</accession>
<name>A0ABQ9JBL0_9CUCU</name>
<evidence type="ECO:0000256" key="1">
    <source>
        <dbReference type="SAM" id="MobiDB-lite"/>
    </source>
</evidence>
<dbReference type="InterPro" id="IPR005135">
    <property type="entry name" value="Endo/exonuclease/phosphatase"/>
</dbReference>
<keyword evidence="4" id="KW-1185">Reference proteome</keyword>
<feature type="compositionally biased region" description="Low complexity" evidence="1">
    <location>
        <begin position="471"/>
        <end position="488"/>
    </location>
</feature>
<reference evidence="3" key="1">
    <citation type="journal article" date="2023" name="Insect Mol. Biol.">
        <title>Genome sequencing provides insights into the evolution of gene families encoding plant cell wall-degrading enzymes in longhorned beetles.</title>
        <authorList>
            <person name="Shin N.R."/>
            <person name="Okamura Y."/>
            <person name="Kirsch R."/>
            <person name="Pauchet Y."/>
        </authorList>
    </citation>
    <scope>NUCLEOTIDE SEQUENCE</scope>
    <source>
        <strain evidence="3">MMC_N1</strain>
    </source>
</reference>
<feature type="region of interest" description="Disordered" evidence="1">
    <location>
        <begin position="363"/>
        <end position="400"/>
    </location>
</feature>
<protein>
    <recommendedName>
        <fullName evidence="2">Endonuclease/exonuclease/phosphatase domain-containing protein</fullName>
    </recommendedName>
</protein>
<feature type="region of interest" description="Disordered" evidence="1">
    <location>
        <begin position="1"/>
        <end position="38"/>
    </location>
</feature>
<feature type="region of interest" description="Disordered" evidence="1">
    <location>
        <begin position="662"/>
        <end position="706"/>
    </location>
</feature>
<feature type="compositionally biased region" description="Pro residues" evidence="1">
    <location>
        <begin position="534"/>
        <end position="544"/>
    </location>
</feature>
<sequence>MTTRPPLREDNNLGRIRHNETTPSSYKPRDDLSREPLQADGEIGETAELAYMRDCRGCLAERHRGRFGVPSELLGLGLASEPTPPRKENPYAPTIQKTGNIHKSSTWDPKGVSSIVTLIAPRSCGGFSNRNILKLDLVRGHKSPQGRSQNEQPSNSTYGPGLLIRNTDLNKIKWGPLVERRESNPSPRAAVWISHSCLGEPSDTGYWFMERTENGNVSSALEAAQPSKTRLVLTLIWLPVGCPGPKPDWGHQLCALWAATESLQRLHGIQNYRLTGTRLLDKGIKKYPLVKYNILVRLCRDRAYGVSRIIPERSLRAPSQSAGRLIPEIVNYMVLQYVEYLLFGPSSVSSEAEGSKSSRKKVILRFPLSQKQKETRGQPGQKPENKMAGGPSRANDESPSSLELLKEHLMDARQQNQRLLETIEELKSMMVQARHQRAQDQEAMEFLRQEITAMRKESDEARARTTPAESPAPSKNSAEKSAAAENSAEFTHPPKRSQRRKAKRTKLDNPTSSSESDSEMEVEPAQESTTGPTSQPPQPTPAPPPKERIPPVILRSKDHWTWLSRTLREKKVQYTSAKLVTDGIRIFPASTTDYRQITKILAEAKVGFHTYSLPEEKQLRIVIRGLPEDLPETEIKEPGFQPGARVPEIQDQGYQPTTVQRMRNRRTKNQMPLVLVKLPEAECASRSREPARTSDSATDASASDTHRASALPLQGVPQVPQEGSSEAPSSQAHFLAAHSPKNHPTQANTIRQPDHLRPGRKRKATDQPAQANPAQSSPPVPPVRNDGSTVREAPVSSIKVLSWNVNGIRSRRNELLEIADRPDPDVIAIQETKIDSRHEFRMRGYRVYLQDRNIRGGGVAVLVKSNITHHQTRAGGLGNLEVIGIEIQLPRREPLHILSCYQPRMIPLLGEDLGDLFPDAQQVIAIGDFNAKSRQWNSRRLNARGRELEGFLDAHMF</sequence>
<proteinExistence type="predicted"/>
<dbReference type="EMBL" id="JAPWTJ010000800">
    <property type="protein sequence ID" value="KAJ8975573.1"/>
    <property type="molecule type" value="Genomic_DNA"/>
</dbReference>
<feature type="region of interest" description="Disordered" evidence="1">
    <location>
        <begin position="739"/>
        <end position="792"/>
    </location>
</feature>
<organism evidence="3 4">
    <name type="scientific">Molorchus minor</name>
    <dbReference type="NCBI Taxonomy" id="1323400"/>
    <lineage>
        <taxon>Eukaryota</taxon>
        <taxon>Metazoa</taxon>
        <taxon>Ecdysozoa</taxon>
        <taxon>Arthropoda</taxon>
        <taxon>Hexapoda</taxon>
        <taxon>Insecta</taxon>
        <taxon>Pterygota</taxon>
        <taxon>Neoptera</taxon>
        <taxon>Endopterygota</taxon>
        <taxon>Coleoptera</taxon>
        <taxon>Polyphaga</taxon>
        <taxon>Cucujiformia</taxon>
        <taxon>Chrysomeloidea</taxon>
        <taxon>Cerambycidae</taxon>
        <taxon>Lamiinae</taxon>
        <taxon>Monochamini</taxon>
        <taxon>Molorchus</taxon>
    </lineage>
</organism>
<dbReference type="Gene3D" id="3.60.10.10">
    <property type="entry name" value="Endonuclease/exonuclease/phosphatase"/>
    <property type="match status" value="1"/>
</dbReference>
<feature type="compositionally biased region" description="Basic and acidic residues" evidence="1">
    <location>
        <begin position="1"/>
        <end position="20"/>
    </location>
</feature>
<feature type="compositionally biased region" description="Polar residues" evidence="1">
    <location>
        <begin position="145"/>
        <end position="158"/>
    </location>
</feature>
<evidence type="ECO:0000313" key="3">
    <source>
        <dbReference type="EMBL" id="KAJ8975573.1"/>
    </source>
</evidence>
<evidence type="ECO:0000313" key="4">
    <source>
        <dbReference type="Proteomes" id="UP001162164"/>
    </source>
</evidence>
<dbReference type="Proteomes" id="UP001162164">
    <property type="component" value="Unassembled WGS sequence"/>
</dbReference>
<feature type="compositionally biased region" description="Polar residues" evidence="1">
    <location>
        <begin position="742"/>
        <end position="751"/>
    </location>
</feature>
<feature type="compositionally biased region" description="Polar residues" evidence="1">
    <location>
        <begin position="95"/>
        <end position="106"/>
    </location>
</feature>
<dbReference type="InterPro" id="IPR020847">
    <property type="entry name" value="AP_endonuclease_F1_BS"/>
</dbReference>
<feature type="compositionally biased region" description="Basic and acidic residues" evidence="1">
    <location>
        <begin position="679"/>
        <end position="692"/>
    </location>
</feature>
<feature type="region of interest" description="Disordered" evidence="1">
    <location>
        <begin position="78"/>
        <end position="106"/>
    </location>
</feature>